<dbReference type="PANTHER" id="PTHR13192">
    <property type="entry name" value="MY011 PROTEIN"/>
    <property type="match status" value="1"/>
</dbReference>
<dbReference type="Pfam" id="PF10229">
    <property type="entry name" value="MMADHC"/>
    <property type="match status" value="1"/>
</dbReference>
<organism evidence="1">
    <name type="scientific">Attheya septentrionalis</name>
    <dbReference type="NCBI Taxonomy" id="420275"/>
    <lineage>
        <taxon>Eukaryota</taxon>
        <taxon>Sar</taxon>
        <taxon>Stramenopiles</taxon>
        <taxon>Ochrophyta</taxon>
        <taxon>Bacillariophyta</taxon>
        <taxon>Coscinodiscophyceae</taxon>
        <taxon>Chaetocerotophycidae</taxon>
        <taxon>Chaetocerotales</taxon>
        <taxon>Attheyaceae</taxon>
        <taxon>Attheya</taxon>
    </lineage>
</organism>
<dbReference type="PANTHER" id="PTHR13192:SF3">
    <property type="entry name" value="COBALAMIN TRAFFICKING PROTEIN CBLD"/>
    <property type="match status" value="1"/>
</dbReference>
<reference evidence="1" key="1">
    <citation type="submission" date="2021-01" db="EMBL/GenBank/DDBJ databases">
        <authorList>
            <person name="Corre E."/>
            <person name="Pelletier E."/>
            <person name="Niang G."/>
            <person name="Scheremetjew M."/>
            <person name="Finn R."/>
            <person name="Kale V."/>
            <person name="Holt S."/>
            <person name="Cochrane G."/>
            <person name="Meng A."/>
            <person name="Brown T."/>
            <person name="Cohen L."/>
        </authorList>
    </citation>
    <scope>NUCLEOTIDE SEQUENCE</scope>
    <source>
        <strain evidence="1">CCMP2084</strain>
    </source>
</reference>
<name>A0A7S2XKS9_9STRA</name>
<accession>A0A7S2XKS9</accession>
<gene>
    <name evidence="1" type="ORF">ASEP1449_LOCUS5822</name>
</gene>
<dbReference type="GO" id="GO:0009235">
    <property type="term" value="P:cobalamin metabolic process"/>
    <property type="evidence" value="ECO:0007669"/>
    <property type="project" value="InterPro"/>
</dbReference>
<sequence length="195" mass="21741">MASVTYNSSTLIPPRMLVMKVGSSDEIECSVHTLPKPLLREFGHVFSDQYLNFPPAGSASNTGSATLDMLAIPTNQRAREDLVAIGDHIEKEKDRLLNVFIEYARELCMKIRTKGYWADFIDPCSGLPMLTLNCNKVYSEVDGMECLLNYKAYNAGFCKILTHPRWGSAVYPATIFAYAPASIVSELVNKYPSMK</sequence>
<proteinExistence type="predicted"/>
<evidence type="ECO:0008006" key="2">
    <source>
        <dbReference type="Google" id="ProtNLM"/>
    </source>
</evidence>
<protein>
    <recommendedName>
        <fullName evidence="2">Methylmalonic aciduria and homocystinuria type D protein</fullName>
    </recommendedName>
</protein>
<dbReference type="EMBL" id="HBHQ01008669">
    <property type="protein sequence ID" value="CAD9813997.1"/>
    <property type="molecule type" value="Transcribed_RNA"/>
</dbReference>
<dbReference type="AlphaFoldDB" id="A0A7S2XKS9"/>
<evidence type="ECO:0000313" key="1">
    <source>
        <dbReference type="EMBL" id="CAD9813997.1"/>
    </source>
</evidence>
<dbReference type="InterPro" id="IPR019362">
    <property type="entry name" value="MMADHC"/>
</dbReference>